<feature type="domain" description="ATP-grasp" evidence="2">
    <location>
        <begin position="121"/>
        <end position="306"/>
    </location>
</feature>
<evidence type="ECO:0000313" key="4">
    <source>
        <dbReference type="Proteomes" id="UP001324287"/>
    </source>
</evidence>
<proteinExistence type="predicted"/>
<dbReference type="RefSeq" id="WP_324277209.1">
    <property type="nucleotide sequence ID" value="NZ_CP141261.1"/>
</dbReference>
<dbReference type="PROSITE" id="PS50975">
    <property type="entry name" value="ATP_GRASP"/>
    <property type="match status" value="1"/>
</dbReference>
<dbReference type="Gene3D" id="3.30.470.20">
    <property type="entry name" value="ATP-grasp fold, B domain"/>
    <property type="match status" value="1"/>
</dbReference>
<evidence type="ECO:0000259" key="2">
    <source>
        <dbReference type="PROSITE" id="PS50975"/>
    </source>
</evidence>
<sequence>MPVIKRALVVTSGRDRGSLAAVRALDRAGWFVGVGTPDGTGMVSASRGCSRRHAVPRPRGDAACFVDAVRRAVAEGGYDIVFGGGDDWMAALATYRDGIPVAVAHPPADVVHAALDKVGLAHRATAAGIRAPRTQLATPAALTAWRGPVVVKCRAHWRPNQGHELRIEARRYPDVSNSVDRVRLLTDAGFEPVLQEPIDGTLEALIGIVHDGRLLGRVHQQALALWPTPSGVTCRARTIPVDDNLAARATRLLADLGWSGLVQLQFLRNSDDVPYLIDLNGRFFGSMALANAAGPNLADAWGRQVLGEPMPALGDARPSVRFLWTAGDLRRACVERRGSTRRHQLHAALVPGCCHERVEPPGSRTHAHVDQ</sequence>
<protein>
    <submittedName>
        <fullName evidence="3">ATP-grasp domain-containing protein</fullName>
    </submittedName>
</protein>
<keyword evidence="1" id="KW-0547">Nucleotide-binding</keyword>
<accession>A0ABZ1B513</accession>
<keyword evidence="4" id="KW-1185">Reference proteome</keyword>
<evidence type="ECO:0000256" key="1">
    <source>
        <dbReference type="PROSITE-ProRule" id="PRU00409"/>
    </source>
</evidence>
<evidence type="ECO:0000313" key="3">
    <source>
        <dbReference type="EMBL" id="WRL65892.1"/>
    </source>
</evidence>
<dbReference type="InterPro" id="IPR011761">
    <property type="entry name" value="ATP-grasp"/>
</dbReference>
<name>A0ABZ1B513_9ACTN</name>
<reference evidence="3 4" key="1">
    <citation type="submission" date="2023-12" db="EMBL/GenBank/DDBJ databases">
        <title>Blastococcus brunescens sp. nov., an actonobacterium isolated from sandstone collected in sahara desert.</title>
        <authorList>
            <person name="Gtari M."/>
            <person name="Ghodhbane F."/>
        </authorList>
    </citation>
    <scope>NUCLEOTIDE SEQUENCE [LARGE SCALE GENOMIC DNA]</scope>
    <source>
        <strain evidence="3 4">BMG 8361</strain>
    </source>
</reference>
<keyword evidence="1" id="KW-0067">ATP-binding</keyword>
<dbReference type="EMBL" id="CP141261">
    <property type="protein sequence ID" value="WRL65892.1"/>
    <property type="molecule type" value="Genomic_DNA"/>
</dbReference>
<dbReference type="Pfam" id="PF15632">
    <property type="entry name" value="ATPgrasp_Ter"/>
    <property type="match status" value="1"/>
</dbReference>
<organism evidence="3 4">
    <name type="scientific">Blastococcus brunescens</name>
    <dbReference type="NCBI Taxonomy" id="1564165"/>
    <lineage>
        <taxon>Bacteria</taxon>
        <taxon>Bacillati</taxon>
        <taxon>Actinomycetota</taxon>
        <taxon>Actinomycetes</taxon>
        <taxon>Geodermatophilales</taxon>
        <taxon>Geodermatophilaceae</taxon>
        <taxon>Blastococcus</taxon>
    </lineage>
</organism>
<gene>
    <name evidence="3" type="ORF">U6N30_10235</name>
</gene>
<dbReference type="Proteomes" id="UP001324287">
    <property type="component" value="Chromosome"/>
</dbReference>
<dbReference type="SUPFAM" id="SSF56059">
    <property type="entry name" value="Glutathione synthetase ATP-binding domain-like"/>
    <property type="match status" value="1"/>
</dbReference>